<reference evidence="4 5" key="1">
    <citation type="submission" date="2019-10" db="EMBL/GenBank/DDBJ databases">
        <title>Actinomadura rubteroloni sp. nov. and Actinomadura macrotermitis sp. nov., isolated from the gut of fungus growing-termite Macrotermes natalensis.</title>
        <authorList>
            <person name="Benndorf R."/>
            <person name="Martin K."/>
            <person name="Kuefner M."/>
            <person name="De Beer W."/>
            <person name="Kaster A.-K."/>
            <person name="Vollmers J."/>
            <person name="Poulsen M."/>
            <person name="Beemelmanns C."/>
        </authorList>
    </citation>
    <scope>NUCLEOTIDE SEQUENCE [LARGE SCALE GENOMIC DNA]</scope>
    <source>
        <strain evidence="4 5">RB68</strain>
    </source>
</reference>
<dbReference type="InterPro" id="IPR025326">
    <property type="entry name" value="DUF4232"/>
</dbReference>
<comment type="caution">
    <text evidence="4">The sequence shown here is derived from an EMBL/GenBank/DDBJ whole genome shotgun (WGS) entry which is preliminary data.</text>
</comment>
<keyword evidence="2" id="KW-0732">Signal</keyword>
<dbReference type="Proteomes" id="UP000487268">
    <property type="component" value="Unassembled WGS sequence"/>
</dbReference>
<evidence type="ECO:0000259" key="3">
    <source>
        <dbReference type="Pfam" id="PF14016"/>
    </source>
</evidence>
<accession>A0A7K0BTS2</accession>
<dbReference type="Pfam" id="PF14016">
    <property type="entry name" value="DUF4232"/>
    <property type="match status" value="1"/>
</dbReference>
<feature type="compositionally biased region" description="Low complexity" evidence="1">
    <location>
        <begin position="39"/>
        <end position="54"/>
    </location>
</feature>
<name>A0A7K0BTS2_9ACTN</name>
<feature type="signal peptide" evidence="2">
    <location>
        <begin position="1"/>
        <end position="24"/>
    </location>
</feature>
<feature type="region of interest" description="Disordered" evidence="1">
    <location>
        <begin position="39"/>
        <end position="84"/>
    </location>
</feature>
<protein>
    <recommendedName>
        <fullName evidence="3">DUF4232 domain-containing protein</fullName>
    </recommendedName>
</protein>
<feature type="chain" id="PRO_5029680343" description="DUF4232 domain-containing protein" evidence="2">
    <location>
        <begin position="25"/>
        <end position="214"/>
    </location>
</feature>
<evidence type="ECO:0000256" key="1">
    <source>
        <dbReference type="SAM" id="MobiDB-lite"/>
    </source>
</evidence>
<evidence type="ECO:0000313" key="5">
    <source>
        <dbReference type="Proteomes" id="UP000487268"/>
    </source>
</evidence>
<organism evidence="4 5">
    <name type="scientific">Actinomadura macrotermitis</name>
    <dbReference type="NCBI Taxonomy" id="2585200"/>
    <lineage>
        <taxon>Bacteria</taxon>
        <taxon>Bacillati</taxon>
        <taxon>Actinomycetota</taxon>
        <taxon>Actinomycetes</taxon>
        <taxon>Streptosporangiales</taxon>
        <taxon>Thermomonosporaceae</taxon>
        <taxon>Actinomadura</taxon>
    </lineage>
</organism>
<keyword evidence="5" id="KW-1185">Reference proteome</keyword>
<dbReference type="PROSITE" id="PS51257">
    <property type="entry name" value="PROKAR_LIPOPROTEIN"/>
    <property type="match status" value="1"/>
</dbReference>
<feature type="domain" description="DUF4232" evidence="3">
    <location>
        <begin position="85"/>
        <end position="211"/>
    </location>
</feature>
<dbReference type="EMBL" id="WEGH01000002">
    <property type="protein sequence ID" value="MQY04551.1"/>
    <property type="molecule type" value="Genomic_DNA"/>
</dbReference>
<gene>
    <name evidence="4" type="ORF">ACRB68_26060</name>
</gene>
<dbReference type="OrthoDB" id="485007at2"/>
<dbReference type="AlphaFoldDB" id="A0A7K0BTS2"/>
<evidence type="ECO:0000313" key="4">
    <source>
        <dbReference type="EMBL" id="MQY04551.1"/>
    </source>
</evidence>
<sequence length="214" mass="21340">MFNKLSNATAQGSLRFVLPAVSVAAVLGLSACDGGTSGGNATAGSSASTPAGPVDSPPAAPPSQSAGGGTPATSRAPQAGGTERCASVHLRPSLANGDAAAGNLYFTLRLTNTGSTACTLFGYPGVSLIRRDGSTIGRPATHEGAQGQTVRLAPGGSATAVLHTANKGVSDKPCWPVPDLLKIYPPGRTEPLTLRTDRPEVCGDVFTVTAMAKA</sequence>
<proteinExistence type="predicted"/>
<evidence type="ECO:0000256" key="2">
    <source>
        <dbReference type="SAM" id="SignalP"/>
    </source>
</evidence>